<dbReference type="RefSeq" id="WP_111313709.1">
    <property type="nucleotide sequence ID" value="NZ_QEQD01000016.1"/>
</dbReference>
<evidence type="ECO:0000313" key="2">
    <source>
        <dbReference type="Proteomes" id="UP000253999"/>
    </source>
</evidence>
<sequence length="64" mass="7116">MKIEATLFCEYLKSAISLAEKIGYNKDDLVYAGITEDGVRLEIKVVAQSSDTLLRFTFPCPVSN</sequence>
<name>A0A369Z3Z3_HAEPH</name>
<proteinExistence type="predicted"/>
<evidence type="ECO:0000313" key="1">
    <source>
        <dbReference type="EMBL" id="RDE99652.1"/>
    </source>
</evidence>
<dbReference type="AlphaFoldDB" id="A0A369Z3Z3"/>
<organism evidence="1 2">
    <name type="scientific">Haemophilus parahaemolyticus</name>
    <dbReference type="NCBI Taxonomy" id="735"/>
    <lineage>
        <taxon>Bacteria</taxon>
        <taxon>Pseudomonadati</taxon>
        <taxon>Pseudomonadota</taxon>
        <taxon>Gammaproteobacteria</taxon>
        <taxon>Pasteurellales</taxon>
        <taxon>Pasteurellaceae</taxon>
        <taxon>Haemophilus</taxon>
    </lineage>
</organism>
<reference evidence="1 2" key="1">
    <citation type="submission" date="2018-05" db="EMBL/GenBank/DDBJ databases">
        <title>Draft Genome Sequences for a Diverse set of 7 Haemophilus Species.</title>
        <authorList>
            <person name="Nichols M."/>
            <person name="Topaz N."/>
            <person name="Wang X."/>
            <person name="Wang X."/>
            <person name="Boxrud D."/>
        </authorList>
    </citation>
    <scope>NUCLEOTIDE SEQUENCE [LARGE SCALE GENOMIC DNA]</scope>
    <source>
        <strain evidence="1 2">C2010039593</strain>
    </source>
</reference>
<gene>
    <name evidence="1" type="ORF">DPV98_10600</name>
</gene>
<dbReference type="Proteomes" id="UP000253999">
    <property type="component" value="Unassembled WGS sequence"/>
</dbReference>
<protein>
    <submittedName>
        <fullName evidence="1">Uncharacterized protein</fullName>
    </submittedName>
</protein>
<dbReference type="STRING" id="735.B0185_01485"/>
<comment type="caution">
    <text evidence="1">The sequence shown here is derived from an EMBL/GenBank/DDBJ whole genome shotgun (WGS) entry which is preliminary data.</text>
</comment>
<dbReference type="EMBL" id="QEQD01000016">
    <property type="protein sequence ID" value="RDE99652.1"/>
    <property type="molecule type" value="Genomic_DNA"/>
</dbReference>
<accession>A0A369Z3Z3</accession>